<evidence type="ECO:0000259" key="1">
    <source>
        <dbReference type="Pfam" id="PF07978"/>
    </source>
</evidence>
<gene>
    <name evidence="2" type="ORF">GCM10010178_03710</name>
</gene>
<protein>
    <submittedName>
        <fullName evidence="2">NIPSNAP family containing protein</fullName>
    </submittedName>
</protein>
<dbReference type="InterPro" id="IPR011008">
    <property type="entry name" value="Dimeric_a/b-barrel"/>
</dbReference>
<reference evidence="3" key="1">
    <citation type="journal article" date="2019" name="Int. J. Syst. Evol. Microbiol.">
        <title>The Global Catalogue of Microorganisms (GCM) 10K type strain sequencing project: providing services to taxonomists for standard genome sequencing and annotation.</title>
        <authorList>
            <consortium name="The Broad Institute Genomics Platform"/>
            <consortium name="The Broad Institute Genome Sequencing Center for Infectious Disease"/>
            <person name="Wu L."/>
            <person name="Ma J."/>
        </authorList>
    </citation>
    <scope>NUCLEOTIDE SEQUENCE [LARGE SCALE GENOMIC DNA]</scope>
    <source>
        <strain evidence="3">JCM 3296</strain>
    </source>
</reference>
<dbReference type="Proteomes" id="UP000649573">
    <property type="component" value="Unassembled WGS sequence"/>
</dbReference>
<sequence>MTEVVELRQYTLHPGQRDVLIELFDREFVESQEAEGMRILGQFRDLDEPDHFVWMRSFRDMPTRAEALTAFYTGPAWKANSAAANATMIAVDNVLLLRPTGPGAAFHLDEAVRDTPAGSLVVATISHLPEPPDEDRLRFFDSTVLPLVEKAGGTPLALLQTEYAENNFPQLPVRTGEHVVLYLASFPGEQELSRHVELTQDVLPGTVERLRLSPTDRSMLR</sequence>
<dbReference type="EMBL" id="BMRE01000001">
    <property type="protein sequence ID" value="GGU15445.1"/>
    <property type="molecule type" value="Genomic_DNA"/>
</dbReference>
<evidence type="ECO:0000313" key="3">
    <source>
        <dbReference type="Proteomes" id="UP000649573"/>
    </source>
</evidence>
<name>A0ABQ2UC12_9PSEU</name>
<comment type="caution">
    <text evidence="2">The sequence shown here is derived from an EMBL/GenBank/DDBJ whole genome shotgun (WGS) entry which is preliminary data.</text>
</comment>
<feature type="domain" description="NIPSNAP" evidence="1">
    <location>
        <begin position="5"/>
        <end position="99"/>
    </location>
</feature>
<dbReference type="Gene3D" id="3.30.70.100">
    <property type="match status" value="1"/>
</dbReference>
<keyword evidence="3" id="KW-1185">Reference proteome</keyword>
<proteinExistence type="predicted"/>
<organism evidence="2 3">
    <name type="scientific">Lentzea flava</name>
    <dbReference type="NCBI Taxonomy" id="103732"/>
    <lineage>
        <taxon>Bacteria</taxon>
        <taxon>Bacillati</taxon>
        <taxon>Actinomycetota</taxon>
        <taxon>Actinomycetes</taxon>
        <taxon>Pseudonocardiales</taxon>
        <taxon>Pseudonocardiaceae</taxon>
        <taxon>Lentzea</taxon>
    </lineage>
</organism>
<dbReference type="InterPro" id="IPR012577">
    <property type="entry name" value="NIPSNAP"/>
</dbReference>
<dbReference type="Pfam" id="PF07978">
    <property type="entry name" value="NIPSNAP"/>
    <property type="match status" value="1"/>
</dbReference>
<dbReference type="SUPFAM" id="SSF54909">
    <property type="entry name" value="Dimeric alpha+beta barrel"/>
    <property type="match status" value="1"/>
</dbReference>
<dbReference type="RefSeq" id="WP_189251724.1">
    <property type="nucleotide sequence ID" value="NZ_BMRE01000001.1"/>
</dbReference>
<accession>A0ABQ2UC12</accession>
<evidence type="ECO:0000313" key="2">
    <source>
        <dbReference type="EMBL" id="GGU15445.1"/>
    </source>
</evidence>